<dbReference type="RefSeq" id="WP_026656662.1">
    <property type="nucleotide sequence ID" value="NZ_FMUR01000006.1"/>
</dbReference>
<reference evidence="2" key="1">
    <citation type="submission" date="2016-10" db="EMBL/GenBank/DDBJ databases">
        <authorList>
            <person name="Varghese N."/>
            <person name="Submissions S."/>
        </authorList>
    </citation>
    <scope>NUCLEOTIDE SEQUENCE [LARGE SCALE GENOMIC DNA]</scope>
    <source>
        <strain evidence="2">XBD2006</strain>
    </source>
</reference>
<accession>A0A1G5CBW0</accession>
<evidence type="ECO:0008006" key="3">
    <source>
        <dbReference type="Google" id="ProtNLM"/>
    </source>
</evidence>
<evidence type="ECO:0000313" key="2">
    <source>
        <dbReference type="Proteomes" id="UP000183047"/>
    </source>
</evidence>
<organism evidence="1 2">
    <name type="scientific">Butyrivibrio hungatei</name>
    <dbReference type="NCBI Taxonomy" id="185008"/>
    <lineage>
        <taxon>Bacteria</taxon>
        <taxon>Bacillati</taxon>
        <taxon>Bacillota</taxon>
        <taxon>Clostridia</taxon>
        <taxon>Lachnospirales</taxon>
        <taxon>Lachnospiraceae</taxon>
        <taxon>Butyrivibrio</taxon>
    </lineage>
</organism>
<keyword evidence="2" id="KW-1185">Reference proteome</keyword>
<dbReference type="AlphaFoldDB" id="A0A1G5CBW0"/>
<dbReference type="Gene3D" id="3.20.20.370">
    <property type="entry name" value="Glycoside hydrolase/deacetylase"/>
    <property type="match status" value="1"/>
</dbReference>
<dbReference type="InterPro" id="IPR011330">
    <property type="entry name" value="Glyco_hydro/deAcase_b/a-brl"/>
</dbReference>
<dbReference type="Proteomes" id="UP000183047">
    <property type="component" value="Unassembled WGS sequence"/>
</dbReference>
<evidence type="ECO:0000313" key="1">
    <source>
        <dbReference type="EMBL" id="SCX99744.1"/>
    </source>
</evidence>
<protein>
    <recommendedName>
        <fullName evidence="3">Polysaccharide deacetylase</fullName>
    </recommendedName>
</protein>
<dbReference type="GO" id="GO:0005975">
    <property type="term" value="P:carbohydrate metabolic process"/>
    <property type="evidence" value="ECO:0007669"/>
    <property type="project" value="InterPro"/>
</dbReference>
<name>A0A1G5CBW0_9FIRM</name>
<sequence length="253" mass="29823">MFSFDDYREIVRAIKATGRYATYEEALDKDSFVIMRHDVEYSVERAHALAKVEESMDFRSTFFFQWTNNSYNILSRKNRDILSDMHERGQHIGLHFALNGMTDMRVIRERIKQEIDMLSNMLGFEINSFSIHRPSPDVLAENIKISGIINAYQDDFFTFDPKATPESDLDVKYMSDANHVWRYGYPDEETINKYDKVQILTHPFAWTKKGYDNLENYKTLVNEKYVELIDSIDNECKDFGALRDNFEKLPVEL</sequence>
<gene>
    <name evidence="1" type="ORF">SAMN02910451_01031</name>
</gene>
<proteinExistence type="predicted"/>
<dbReference type="EMBL" id="FMUR01000006">
    <property type="protein sequence ID" value="SCX99744.1"/>
    <property type="molecule type" value="Genomic_DNA"/>
</dbReference>
<dbReference type="OrthoDB" id="9788208at2"/>
<dbReference type="SUPFAM" id="SSF88713">
    <property type="entry name" value="Glycoside hydrolase/deacetylase"/>
    <property type="match status" value="1"/>
</dbReference>